<evidence type="ECO:0000313" key="2">
    <source>
        <dbReference type="EMBL" id="MBW7468158.1"/>
    </source>
</evidence>
<comment type="caution">
    <text evidence="2">The sequence shown here is derived from an EMBL/GenBank/DDBJ whole genome shotgun (WGS) entry which is preliminary data.</text>
</comment>
<organism evidence="2 3">
    <name type="scientific">Pontibacter aydingkolensis</name>
    <dbReference type="NCBI Taxonomy" id="1911536"/>
    <lineage>
        <taxon>Bacteria</taxon>
        <taxon>Pseudomonadati</taxon>
        <taxon>Bacteroidota</taxon>
        <taxon>Cytophagia</taxon>
        <taxon>Cytophagales</taxon>
        <taxon>Hymenobacteraceae</taxon>
        <taxon>Pontibacter</taxon>
    </lineage>
</organism>
<keyword evidence="1" id="KW-1133">Transmembrane helix</keyword>
<keyword evidence="1" id="KW-0472">Membrane</keyword>
<dbReference type="Proteomes" id="UP000813018">
    <property type="component" value="Unassembled WGS sequence"/>
</dbReference>
<evidence type="ECO:0000256" key="1">
    <source>
        <dbReference type="SAM" id="Phobius"/>
    </source>
</evidence>
<evidence type="ECO:0008006" key="4">
    <source>
        <dbReference type="Google" id="ProtNLM"/>
    </source>
</evidence>
<dbReference type="EMBL" id="JAHYXK010000011">
    <property type="protein sequence ID" value="MBW7468158.1"/>
    <property type="molecule type" value="Genomic_DNA"/>
</dbReference>
<sequence>MYQTSQKINLRQERDFGEKLNATFHFIKHNLKPLSRALLLYVTPVALMAGIFSGLYQARLFQSISGTGDYRSYGEFSFFQQVTSLNYIVMLFFTMLGYIMVSLVVYSFIVVYMDSDDEVSPAAVWEHIKVNMVQAIYAGIGIGLVCFFGFFLLGFGLYLGVVCSLFFMVMIREELGVIESVERCFYLIKHNWWATFGFLLIVAFIQGMIGWLAALPAGIITMLRMLEVPGVDSDVLLVAANTISSVFNIYISCITMVAIAFQYFHLVEQKDGIGWMEQVNLIGKRDSHTFKNEGDF</sequence>
<keyword evidence="1" id="KW-0812">Transmembrane</keyword>
<name>A0ABS7CWB4_9BACT</name>
<feature type="transmembrane region" description="Helical" evidence="1">
    <location>
        <begin position="140"/>
        <end position="171"/>
    </location>
</feature>
<keyword evidence="3" id="KW-1185">Reference proteome</keyword>
<feature type="transmembrane region" description="Helical" evidence="1">
    <location>
        <begin position="87"/>
        <end position="113"/>
    </location>
</feature>
<protein>
    <recommendedName>
        <fullName evidence="4">Membrane domain of glycerophosphoryl diester phosphodiesterase</fullName>
    </recommendedName>
</protein>
<proteinExistence type="predicted"/>
<feature type="transmembrane region" description="Helical" evidence="1">
    <location>
        <begin position="235"/>
        <end position="261"/>
    </location>
</feature>
<dbReference type="RefSeq" id="WP_219878033.1">
    <property type="nucleotide sequence ID" value="NZ_JAHYXK010000011.1"/>
</dbReference>
<accession>A0ABS7CWB4</accession>
<feature type="transmembrane region" description="Helical" evidence="1">
    <location>
        <begin position="38"/>
        <end position="56"/>
    </location>
</feature>
<reference evidence="2 3" key="1">
    <citation type="journal article" date="2016" name="Int. J. Syst. Evol. Microbiol.">
        <title>Pontibacter aydingkolensis sp. nov., isolated from soil of a salt lake.</title>
        <authorList>
            <person name="Osman G."/>
            <person name="Zhang T."/>
            <person name="Lou K."/>
            <person name="Gao Y."/>
            <person name="Chang W."/>
            <person name="Lin Q."/>
            <person name="Yang H.M."/>
            <person name="Huo X.D."/>
            <person name="Wang N."/>
        </authorList>
    </citation>
    <scope>NUCLEOTIDE SEQUENCE [LARGE SCALE GENOMIC DNA]</scope>
    <source>
        <strain evidence="2 3">KACC 19255</strain>
    </source>
</reference>
<feature type="transmembrane region" description="Helical" evidence="1">
    <location>
        <begin position="192"/>
        <end position="215"/>
    </location>
</feature>
<evidence type="ECO:0000313" key="3">
    <source>
        <dbReference type="Proteomes" id="UP000813018"/>
    </source>
</evidence>
<gene>
    <name evidence="2" type="ORF">K0O23_13870</name>
</gene>